<dbReference type="OrthoDB" id="2906425at2759"/>
<keyword evidence="2" id="KW-0808">Transferase</keyword>
<dbReference type="Gene3D" id="3.30.200.150">
    <property type="match status" value="1"/>
</dbReference>
<dbReference type="SUPFAM" id="SSF56112">
    <property type="entry name" value="Protein kinase-like (PK-like)"/>
    <property type="match status" value="1"/>
</dbReference>
<accession>A0A165UAH3</accession>
<dbReference type="EMBL" id="KV425560">
    <property type="protein sequence ID" value="KZT27870.1"/>
    <property type="molecule type" value="Genomic_DNA"/>
</dbReference>
<dbReference type="Proteomes" id="UP000076761">
    <property type="component" value="Unassembled WGS sequence"/>
</dbReference>
<dbReference type="InterPro" id="IPR011009">
    <property type="entry name" value="Kinase-like_dom_sf"/>
</dbReference>
<dbReference type="Pfam" id="PF01636">
    <property type="entry name" value="APH"/>
    <property type="match status" value="1"/>
</dbReference>
<dbReference type="Gene3D" id="3.90.1200.10">
    <property type="match status" value="1"/>
</dbReference>
<dbReference type="InterPro" id="IPR051678">
    <property type="entry name" value="AGP_Transferase"/>
</dbReference>
<name>A0A165UAH3_9AGAM</name>
<evidence type="ECO:0000259" key="1">
    <source>
        <dbReference type="Pfam" id="PF01636"/>
    </source>
</evidence>
<protein>
    <submittedName>
        <fullName evidence="2">Kinase-like protein</fullName>
    </submittedName>
</protein>
<evidence type="ECO:0000313" key="3">
    <source>
        <dbReference type="Proteomes" id="UP000076761"/>
    </source>
</evidence>
<dbReference type="AlphaFoldDB" id="A0A165UAH3"/>
<dbReference type="PANTHER" id="PTHR21310:SF55">
    <property type="entry name" value="AMINOGLYCOSIDE PHOSPHOTRANSFERASE DOMAIN-CONTAINING PROTEIN"/>
    <property type="match status" value="1"/>
</dbReference>
<dbReference type="PANTHER" id="PTHR21310">
    <property type="entry name" value="AMINOGLYCOSIDE PHOSPHOTRANSFERASE-RELATED-RELATED"/>
    <property type="match status" value="1"/>
</dbReference>
<proteinExistence type="predicted"/>
<keyword evidence="3" id="KW-1185">Reference proteome</keyword>
<dbReference type="InParanoid" id="A0A165UAH3"/>
<keyword evidence="2" id="KW-0418">Kinase</keyword>
<gene>
    <name evidence="2" type="ORF">NEOLEDRAFT_66122</name>
</gene>
<organism evidence="2 3">
    <name type="scientific">Neolentinus lepideus HHB14362 ss-1</name>
    <dbReference type="NCBI Taxonomy" id="1314782"/>
    <lineage>
        <taxon>Eukaryota</taxon>
        <taxon>Fungi</taxon>
        <taxon>Dikarya</taxon>
        <taxon>Basidiomycota</taxon>
        <taxon>Agaricomycotina</taxon>
        <taxon>Agaricomycetes</taxon>
        <taxon>Gloeophyllales</taxon>
        <taxon>Gloeophyllaceae</taxon>
        <taxon>Neolentinus</taxon>
    </lineage>
</organism>
<evidence type="ECO:0000313" key="2">
    <source>
        <dbReference type="EMBL" id="KZT27870.1"/>
    </source>
</evidence>
<feature type="domain" description="Aminoglycoside phosphotransferase" evidence="1">
    <location>
        <begin position="60"/>
        <end position="264"/>
    </location>
</feature>
<dbReference type="STRING" id="1314782.A0A165UAH3"/>
<sequence>MYTDPNVLELPPVRSSFMERFRGYIHRTVLVKLSRWYCRWFNYRADMGIFPLPFNLVLKYTHRTRRAEALAMSMARKLGIPTPRLISYGSDGPHWKRGSILMTRMPGKPLDEVHKSLLTAEWDIIREQLASYLLLMRSCKSPWCSRVCSVEGRSLIGARIPGGEEGPWADEAAFHATFLGYASPLNCNPEVSFEDQLATVKLLTDAHHNLVFTHGDLLSHNILIDKGRVSAVLDWEYAGLLPEYWEYTQILRLPFLGWWWPQFAMTLPGYKYEKEYKSYCAMWSFARDSFSW</sequence>
<dbReference type="InterPro" id="IPR002575">
    <property type="entry name" value="Aminoglycoside_PTrfase"/>
</dbReference>
<reference evidence="2 3" key="1">
    <citation type="journal article" date="2016" name="Mol. Biol. Evol.">
        <title>Comparative Genomics of Early-Diverging Mushroom-Forming Fungi Provides Insights into the Origins of Lignocellulose Decay Capabilities.</title>
        <authorList>
            <person name="Nagy L.G."/>
            <person name="Riley R."/>
            <person name="Tritt A."/>
            <person name="Adam C."/>
            <person name="Daum C."/>
            <person name="Floudas D."/>
            <person name="Sun H."/>
            <person name="Yadav J.S."/>
            <person name="Pangilinan J."/>
            <person name="Larsson K.H."/>
            <person name="Matsuura K."/>
            <person name="Barry K."/>
            <person name="Labutti K."/>
            <person name="Kuo R."/>
            <person name="Ohm R.A."/>
            <person name="Bhattacharya S.S."/>
            <person name="Shirouzu T."/>
            <person name="Yoshinaga Y."/>
            <person name="Martin F.M."/>
            <person name="Grigoriev I.V."/>
            <person name="Hibbett D.S."/>
        </authorList>
    </citation>
    <scope>NUCLEOTIDE SEQUENCE [LARGE SCALE GENOMIC DNA]</scope>
    <source>
        <strain evidence="2 3">HHB14362 ss-1</strain>
    </source>
</reference>
<dbReference type="GO" id="GO:0016301">
    <property type="term" value="F:kinase activity"/>
    <property type="evidence" value="ECO:0007669"/>
    <property type="project" value="UniProtKB-KW"/>
</dbReference>